<dbReference type="PANTHER" id="PTHR30329:SF21">
    <property type="entry name" value="LIPOPROTEIN YIAD-RELATED"/>
    <property type="match status" value="1"/>
</dbReference>
<dbReference type="Pfam" id="PF00691">
    <property type="entry name" value="OmpA"/>
    <property type="match status" value="1"/>
</dbReference>
<dbReference type="InterPro" id="IPR006665">
    <property type="entry name" value="OmpA-like"/>
</dbReference>
<dbReference type="PROSITE" id="PS51123">
    <property type="entry name" value="OMPA_2"/>
    <property type="match status" value="1"/>
</dbReference>
<dbReference type="InterPro" id="IPR019734">
    <property type="entry name" value="TPR_rpt"/>
</dbReference>
<dbReference type="InterPro" id="IPR036737">
    <property type="entry name" value="OmpA-like_sf"/>
</dbReference>
<dbReference type="CDD" id="cd07185">
    <property type="entry name" value="OmpA_C-like"/>
    <property type="match status" value="1"/>
</dbReference>
<protein>
    <submittedName>
        <fullName evidence="7">OmpA family protein</fullName>
    </submittedName>
</protein>
<evidence type="ECO:0000256" key="2">
    <source>
        <dbReference type="ARBA" id="ARBA00023136"/>
    </source>
</evidence>
<evidence type="ECO:0000256" key="1">
    <source>
        <dbReference type="ARBA" id="ARBA00004442"/>
    </source>
</evidence>
<reference evidence="8" key="1">
    <citation type="journal article" date="2019" name="Int. J. Syst. Evol. Microbiol.">
        <title>The Global Catalogue of Microorganisms (GCM) 10K type strain sequencing project: providing services to taxonomists for standard genome sequencing and annotation.</title>
        <authorList>
            <consortium name="The Broad Institute Genomics Platform"/>
            <consortium name="The Broad Institute Genome Sequencing Center for Infectious Disease"/>
            <person name="Wu L."/>
            <person name="Ma J."/>
        </authorList>
    </citation>
    <scope>NUCLEOTIDE SEQUENCE [LARGE SCALE GENOMIC DNA]</scope>
    <source>
        <strain evidence="8">DT92</strain>
    </source>
</reference>
<keyword evidence="3" id="KW-0998">Cell outer membrane</keyword>
<evidence type="ECO:0000256" key="3">
    <source>
        <dbReference type="ARBA" id="ARBA00023237"/>
    </source>
</evidence>
<dbReference type="Pfam" id="PF07676">
    <property type="entry name" value="PD40"/>
    <property type="match status" value="2"/>
</dbReference>
<dbReference type="InterPro" id="IPR050330">
    <property type="entry name" value="Bact_OuterMem_StrucFunc"/>
</dbReference>
<evidence type="ECO:0000313" key="7">
    <source>
        <dbReference type="EMBL" id="MFD2187051.1"/>
    </source>
</evidence>
<evidence type="ECO:0000256" key="5">
    <source>
        <dbReference type="PROSITE-ProRule" id="PRU00473"/>
    </source>
</evidence>
<evidence type="ECO:0000256" key="4">
    <source>
        <dbReference type="PROSITE-ProRule" id="PRU00339"/>
    </source>
</evidence>
<dbReference type="Proteomes" id="UP001597344">
    <property type="component" value="Unassembled WGS sequence"/>
</dbReference>
<comment type="subcellular location">
    <subcellularLocation>
        <location evidence="1">Cell outer membrane</location>
    </subcellularLocation>
</comment>
<sequence>MKYLLKFLLVLFTFFIGGNLFGQEKKLAKAKNQYNNYQYIDAQETYLKVAEKGYRSVELFSHLGDSYYFNSQFEEALYWYQELVISYPDKIKAEYYFRYAQTLKSAKRFEESDIYMKEFVQLSKNDKRAQLFDSIPNYLERIELQSGRYTIENATFNTSFTDFGAAFYGDNIVFSSSRDTLILKNNVHQWNNEAFLDLFVTHYDSVNNSFSKSKKFNDRLNSKFHESTAIFTKDESTVYFTRNNFDGEKFGKDQEGTNRLKIFRSSKNGEGEWSKPQSLSFNSNEYSTAHPALSTDEKTLYFSSDMPGGQGASDLYEVAIKDDGSFGKPKNLGSRINTEGKETFPFISEKGDLYFSSDGHIGLGGLDVFVTKLKPTTKEEKLAINMGKPINGPKDDFAFIVSDTSKRGYFSSNREGGKGKDDIYHFMQLEDLKTFCEITITGVVKDGDTEEIISGAVVTIYNEKYDVIEVIEAGDDGMYATTNKIECGAKYFIRIEKLDYSSTEMLITTPDETQTVDLSNYRDLRLVREVKVVQVGDDLAKILQLKPIYFDFNDYLIRPDAKVELAKVIEVMKQYPNLKIEVRSHTDSRASAEYNKKLSSRRARKTLNYIAIIGAIDRNRLSSRGYGEEELLNDCVYGVKCSEEEHEKNRRSEFIIIDQ</sequence>
<evidence type="ECO:0000313" key="8">
    <source>
        <dbReference type="Proteomes" id="UP001597344"/>
    </source>
</evidence>
<feature type="repeat" description="TPR" evidence="4">
    <location>
        <begin position="57"/>
        <end position="90"/>
    </location>
</feature>
<name>A0ABW5AWJ4_9FLAO</name>
<keyword evidence="8" id="KW-1185">Reference proteome</keyword>
<proteinExistence type="predicted"/>
<comment type="caution">
    <text evidence="7">The sequence shown here is derived from an EMBL/GenBank/DDBJ whole genome shotgun (WGS) entry which is preliminary data.</text>
</comment>
<evidence type="ECO:0000259" key="6">
    <source>
        <dbReference type="PROSITE" id="PS51123"/>
    </source>
</evidence>
<dbReference type="InterPro" id="IPR011659">
    <property type="entry name" value="WD40"/>
</dbReference>
<dbReference type="PROSITE" id="PS50005">
    <property type="entry name" value="TPR"/>
    <property type="match status" value="1"/>
</dbReference>
<dbReference type="PRINTS" id="PR01021">
    <property type="entry name" value="OMPADOMAIN"/>
</dbReference>
<dbReference type="InterPro" id="IPR011990">
    <property type="entry name" value="TPR-like_helical_dom_sf"/>
</dbReference>
<dbReference type="Gene3D" id="2.60.40.1120">
    <property type="entry name" value="Carboxypeptidase-like, regulatory domain"/>
    <property type="match status" value="1"/>
</dbReference>
<feature type="domain" description="OmpA-like" evidence="6">
    <location>
        <begin position="537"/>
        <end position="659"/>
    </location>
</feature>
<keyword evidence="4" id="KW-0802">TPR repeat</keyword>
<organism evidence="7 8">
    <name type="scientific">Aquimarina celericrescens</name>
    <dbReference type="NCBI Taxonomy" id="1964542"/>
    <lineage>
        <taxon>Bacteria</taxon>
        <taxon>Pseudomonadati</taxon>
        <taxon>Bacteroidota</taxon>
        <taxon>Flavobacteriia</taxon>
        <taxon>Flavobacteriales</taxon>
        <taxon>Flavobacteriaceae</taxon>
        <taxon>Aquimarina</taxon>
    </lineage>
</organism>
<dbReference type="SUPFAM" id="SSF48452">
    <property type="entry name" value="TPR-like"/>
    <property type="match status" value="1"/>
</dbReference>
<accession>A0ABW5AWJ4</accession>
<dbReference type="Gene3D" id="3.30.1330.60">
    <property type="entry name" value="OmpA-like domain"/>
    <property type="match status" value="1"/>
</dbReference>
<dbReference type="SUPFAM" id="SSF49478">
    <property type="entry name" value="Cna protein B-type domain"/>
    <property type="match status" value="1"/>
</dbReference>
<dbReference type="SUPFAM" id="SSF103088">
    <property type="entry name" value="OmpA-like"/>
    <property type="match status" value="1"/>
</dbReference>
<dbReference type="SUPFAM" id="SSF82171">
    <property type="entry name" value="DPP6 N-terminal domain-like"/>
    <property type="match status" value="1"/>
</dbReference>
<dbReference type="Gene3D" id="1.25.40.10">
    <property type="entry name" value="Tetratricopeptide repeat domain"/>
    <property type="match status" value="1"/>
</dbReference>
<keyword evidence="2 5" id="KW-0472">Membrane</keyword>
<dbReference type="InterPro" id="IPR006664">
    <property type="entry name" value="OMP_bac"/>
</dbReference>
<gene>
    <name evidence="7" type="ORF">ACFSJT_09645</name>
</gene>
<dbReference type="EMBL" id="JBHUHY010000007">
    <property type="protein sequence ID" value="MFD2187051.1"/>
    <property type="molecule type" value="Genomic_DNA"/>
</dbReference>
<dbReference type="PANTHER" id="PTHR30329">
    <property type="entry name" value="STATOR ELEMENT OF FLAGELLAR MOTOR COMPLEX"/>
    <property type="match status" value="1"/>
</dbReference>